<dbReference type="PANTHER" id="PTHR30632">
    <property type="entry name" value="MOLYBDATE-BINDING PERIPLASMIC PROTEIN"/>
    <property type="match status" value="1"/>
</dbReference>
<comment type="similarity">
    <text evidence="1">Belongs to the bacterial solute-binding protein ModA family.</text>
</comment>
<dbReference type="GO" id="GO:1901359">
    <property type="term" value="F:tungstate binding"/>
    <property type="evidence" value="ECO:0007669"/>
    <property type="project" value="UniProtKB-ARBA"/>
</dbReference>
<reference evidence="8 9" key="1">
    <citation type="submission" date="2018-03" db="EMBL/GenBank/DDBJ databases">
        <title>Genome sequencing of Ottowia sp.</title>
        <authorList>
            <person name="Kim S.-J."/>
            <person name="Heo J."/>
            <person name="Kwon S.-W."/>
        </authorList>
    </citation>
    <scope>NUCLEOTIDE SEQUENCE [LARGE SCALE GENOMIC DNA]</scope>
    <source>
        <strain evidence="8 9">KADR8-3</strain>
    </source>
</reference>
<evidence type="ECO:0000313" key="9">
    <source>
        <dbReference type="Proteomes" id="UP000239709"/>
    </source>
</evidence>
<dbReference type="GO" id="GO:0015689">
    <property type="term" value="P:molybdate ion transport"/>
    <property type="evidence" value="ECO:0007669"/>
    <property type="project" value="InterPro"/>
</dbReference>
<evidence type="ECO:0000256" key="4">
    <source>
        <dbReference type="ARBA" id="ARBA00022729"/>
    </source>
</evidence>
<dbReference type="InterPro" id="IPR044084">
    <property type="entry name" value="AvModA-like_subst-bd"/>
</dbReference>
<dbReference type="SUPFAM" id="SSF53850">
    <property type="entry name" value="Periplasmic binding protein-like II"/>
    <property type="match status" value="1"/>
</dbReference>
<evidence type="ECO:0000256" key="2">
    <source>
        <dbReference type="ARBA" id="ARBA00022505"/>
    </source>
</evidence>
<organism evidence="8 9">
    <name type="scientific">Ottowia oryzae</name>
    <dbReference type="NCBI Taxonomy" id="2109914"/>
    <lineage>
        <taxon>Bacteria</taxon>
        <taxon>Pseudomonadati</taxon>
        <taxon>Pseudomonadota</taxon>
        <taxon>Betaproteobacteria</taxon>
        <taxon>Burkholderiales</taxon>
        <taxon>Comamonadaceae</taxon>
        <taxon>Ottowia</taxon>
    </lineage>
</organism>
<dbReference type="Gene3D" id="3.40.190.10">
    <property type="entry name" value="Periplasmic binding protein-like II"/>
    <property type="match status" value="2"/>
</dbReference>
<dbReference type="PANTHER" id="PTHR30632:SF14">
    <property type="entry name" value="TUNGSTATE_MOLYBDATE_CHROMATE-BINDING PROTEIN MODA"/>
    <property type="match status" value="1"/>
</dbReference>
<dbReference type="InterPro" id="IPR050682">
    <property type="entry name" value="ModA/WtpA"/>
</dbReference>
<proteinExistence type="inferred from homology"/>
<dbReference type="GO" id="GO:0046872">
    <property type="term" value="F:metal ion binding"/>
    <property type="evidence" value="ECO:0007669"/>
    <property type="project" value="UniProtKB-KW"/>
</dbReference>
<evidence type="ECO:0000256" key="3">
    <source>
        <dbReference type="ARBA" id="ARBA00022723"/>
    </source>
</evidence>
<gene>
    <name evidence="8" type="primary">modA</name>
    <name evidence="8" type="ORF">C6570_07810</name>
</gene>
<evidence type="ECO:0000256" key="5">
    <source>
        <dbReference type="ARBA" id="ARBA00062515"/>
    </source>
</evidence>
<name>A0A2S0MEA1_9BURK</name>
<sequence length="257" mass="27058">MSHRPAARLIQRLLTLAAACAASVAVHAETVNIAVAANFTEPAKALAAVFQKTTGHTAQLSFGATGAFYSQIKNGAPFDVLMAADDERPQRLEKEGDTVPGSRFTYATGQLVLWSAKPGYVDDKGAVLKANQFNKLAVANPKNAPYGAAAMQALDKLGLTAAVQPKLVTGESIGQTYNFIATGNADLGFVALSQVLDAGKLKGGSMWVVPAQLHTPIVQDAVILKRAAGNPAATAWMALMQTPKTKEFIRTYGYAVK</sequence>
<keyword evidence="4 7" id="KW-0732">Signal</keyword>
<dbReference type="AlphaFoldDB" id="A0A2S0MEA1"/>
<dbReference type="NCBIfam" id="TIGR01256">
    <property type="entry name" value="modA"/>
    <property type="match status" value="1"/>
</dbReference>
<accession>A0A2S0MEA1</accession>
<keyword evidence="9" id="KW-1185">Reference proteome</keyword>
<dbReference type="PIRSF" id="PIRSF004846">
    <property type="entry name" value="ModA"/>
    <property type="match status" value="1"/>
</dbReference>
<evidence type="ECO:0000256" key="7">
    <source>
        <dbReference type="SAM" id="SignalP"/>
    </source>
</evidence>
<keyword evidence="3 6" id="KW-0479">Metal-binding</keyword>
<comment type="subunit">
    <text evidence="5">The complex is composed of two ATP-binding proteins (ModC), two transmembrane proteins (ModB) and a solute-binding protein (ModA).</text>
</comment>
<dbReference type="EMBL" id="CP027666">
    <property type="protein sequence ID" value="AVO34156.1"/>
    <property type="molecule type" value="Genomic_DNA"/>
</dbReference>
<keyword evidence="2 6" id="KW-0500">Molybdenum</keyword>
<protein>
    <submittedName>
        <fullName evidence="8">Molybdate ABC transporter substrate-binding protein</fullName>
    </submittedName>
</protein>
<feature type="binding site" evidence="6">
    <location>
        <position position="173"/>
    </location>
    <ligand>
        <name>molybdate</name>
        <dbReference type="ChEBI" id="CHEBI:36264"/>
    </ligand>
</feature>
<evidence type="ECO:0000256" key="1">
    <source>
        <dbReference type="ARBA" id="ARBA00009175"/>
    </source>
</evidence>
<dbReference type="InterPro" id="IPR005950">
    <property type="entry name" value="ModA"/>
</dbReference>
<dbReference type="Proteomes" id="UP000239709">
    <property type="component" value="Chromosome"/>
</dbReference>
<evidence type="ECO:0000256" key="6">
    <source>
        <dbReference type="PIRSR" id="PIRSR004846-1"/>
    </source>
</evidence>
<dbReference type="Pfam" id="PF13531">
    <property type="entry name" value="SBP_bac_11"/>
    <property type="match status" value="1"/>
</dbReference>
<dbReference type="GO" id="GO:0030973">
    <property type="term" value="F:molybdate ion binding"/>
    <property type="evidence" value="ECO:0007669"/>
    <property type="project" value="InterPro"/>
</dbReference>
<dbReference type="RefSeq" id="WP_106702711.1">
    <property type="nucleotide sequence ID" value="NZ_CP027666.1"/>
</dbReference>
<feature type="signal peptide" evidence="7">
    <location>
        <begin position="1"/>
        <end position="28"/>
    </location>
</feature>
<dbReference type="KEGG" id="otk:C6570_07810"/>
<dbReference type="OrthoDB" id="9785015at2"/>
<feature type="binding site" evidence="6">
    <location>
        <position position="65"/>
    </location>
    <ligand>
        <name>molybdate</name>
        <dbReference type="ChEBI" id="CHEBI:36264"/>
    </ligand>
</feature>
<evidence type="ECO:0000313" key="8">
    <source>
        <dbReference type="EMBL" id="AVO34156.1"/>
    </source>
</evidence>
<dbReference type="CDD" id="cd13539">
    <property type="entry name" value="PBP2_AvModA"/>
    <property type="match status" value="1"/>
</dbReference>
<feature type="chain" id="PRO_5015428304" evidence="7">
    <location>
        <begin position="29"/>
        <end position="257"/>
    </location>
</feature>
<dbReference type="FunFam" id="3.40.190.10:FF:000035">
    <property type="entry name" value="Molybdate ABC transporter substrate-binding protein"/>
    <property type="match status" value="1"/>
</dbReference>